<reference evidence="2" key="4">
    <citation type="submission" date="2020-07" db="EMBL/GenBank/DDBJ databases">
        <authorList>
            <person name="Pothier F. J."/>
        </authorList>
    </citation>
    <scope>NUCLEOTIDE SEQUENCE</scope>
    <source>
        <strain evidence="2">CFBP 2533</strain>
    </source>
</reference>
<dbReference type="RefSeq" id="WP_168957188.1">
    <property type="nucleotide sequence ID" value="NZ_CP098604.1"/>
</dbReference>
<organism evidence="2">
    <name type="scientific">Xanthomonas hortorum pv. pelargonii</name>
    <dbReference type="NCBI Taxonomy" id="453602"/>
    <lineage>
        <taxon>Bacteria</taxon>
        <taxon>Pseudomonadati</taxon>
        <taxon>Pseudomonadota</taxon>
        <taxon>Gammaproteobacteria</taxon>
        <taxon>Lysobacterales</taxon>
        <taxon>Lysobacteraceae</taxon>
        <taxon>Xanthomonas</taxon>
    </lineage>
</organism>
<feature type="signal peptide" evidence="1">
    <location>
        <begin position="1"/>
        <end position="18"/>
    </location>
</feature>
<evidence type="ECO:0000313" key="3">
    <source>
        <dbReference type="EMBL" id="NMI20745.1"/>
    </source>
</evidence>
<reference evidence="3" key="1">
    <citation type="submission" date="2019-03" db="EMBL/GenBank/DDBJ databases">
        <authorList>
            <person name="Moriniere L."/>
            <person name="Burlet A."/>
            <person name="Rosenthal E."/>
            <person name="Portier P."/>
            <person name="Lavire C."/>
            <person name="Nesme X."/>
            <person name="Bull C.T."/>
            <person name="Le Saux M."/>
            <person name="Bertolla F."/>
        </authorList>
    </citation>
    <scope>NUCLEOTIDE SEQUENCE</scope>
    <source>
        <strain evidence="3">CFBP2533</strain>
    </source>
</reference>
<protein>
    <recommendedName>
        <fullName evidence="5">Lipoprotein</fullName>
    </recommendedName>
</protein>
<evidence type="ECO:0008006" key="5">
    <source>
        <dbReference type="Google" id="ProtNLM"/>
    </source>
</evidence>
<dbReference type="EMBL" id="LR828261">
    <property type="protein sequence ID" value="CAD0352250.1"/>
    <property type="molecule type" value="Genomic_DNA"/>
</dbReference>
<reference evidence="3" key="3">
    <citation type="journal article" date="2020" name="Syst. Appl. Microbiol.">
        <title>Clarifying the taxonomy of the causal agent of bacterial leaf spot of lettuce through a polyphasic approach reveals that Xanthomonas cynarae Trebaol et al. 2000 emend. Timilsina et al. 2019 is a later heterotypic synonym of Xanthomonas hortorum Vauterin et al. 1995.</title>
        <authorList>
            <person name="Moriniere L."/>
            <person name="Burlet A."/>
            <person name="Rosenthal E.R."/>
            <person name="Nesme X."/>
            <person name="Portier P."/>
            <person name="Bull C.T."/>
            <person name="Lavire C."/>
            <person name="Fischer-Le Saux M."/>
            <person name="Bertolla F."/>
        </authorList>
    </citation>
    <scope>NUCLEOTIDE SEQUENCE</scope>
    <source>
        <strain evidence="3">CFBP2533</strain>
    </source>
</reference>
<reference evidence="4" key="2">
    <citation type="journal article" date="2020" name="Syst. Appl. Microbiol.">
        <title>Clarifying the taxonomy of the causal agent of bacterial leaf spot of lettuce through a polyphasic approach reveals that Xanthomonas cynarae Trebaol et al. 2000 emend. Timilsina et al. 2019 is a later heterotypic synonym of Xanthomonas hortorum Vauterin et al. 1995.</title>
        <authorList>
            <person name="Moriniere L."/>
            <person name="Burlet A."/>
            <person name="Rosenthal E.R."/>
            <person name="Nesme X."/>
            <person name="Portier P."/>
            <person name="Bull C.T."/>
            <person name="Lavire C."/>
            <person name="Fischer-Le Saux M."/>
            <person name="Bertolla F."/>
        </authorList>
    </citation>
    <scope>NUCLEOTIDE SEQUENCE [LARGE SCALE GENOMIC DNA]</scope>
    <source>
        <strain evidence="4">CFBP2533</strain>
    </source>
</reference>
<gene>
    <name evidence="2" type="ORF">CFBP2533_37450</name>
    <name evidence="3" type="ORF">E1J24_02280</name>
</gene>
<feature type="chain" id="PRO_5042750878" description="Lipoprotein" evidence="1">
    <location>
        <begin position="19"/>
        <end position="380"/>
    </location>
</feature>
<dbReference type="EMBL" id="SMDX01000001">
    <property type="protein sequence ID" value="NMI20745.1"/>
    <property type="molecule type" value="Genomic_DNA"/>
</dbReference>
<dbReference type="Proteomes" id="UP000548771">
    <property type="component" value="Unassembled WGS sequence"/>
</dbReference>
<name>A0A6V7EMB4_9XANT</name>
<evidence type="ECO:0000313" key="2">
    <source>
        <dbReference type="EMBL" id="CAD0352250.1"/>
    </source>
</evidence>
<proteinExistence type="predicted"/>
<evidence type="ECO:0000256" key="1">
    <source>
        <dbReference type="SAM" id="SignalP"/>
    </source>
</evidence>
<evidence type="ECO:0000313" key="4">
    <source>
        <dbReference type="Proteomes" id="UP000548771"/>
    </source>
</evidence>
<sequence length="380" mass="40132">MKALIAVAISALSGVAMAGDVPPGYAGVGGMTLQEIDPAIYAYHYDHGFVGEDAMGWDPALQFAWSRIAAAKVCGQQPVEQEAIVAKLVAQYGQDAVVHQINGIEFHEVQMRASSAFCTATRGAEAVAVVPAFATGDFSTATAYAAAAAAGTVLVAATEEQPASQTQGDALIASSADWALQLPLHASMRVGSNGLPNGDEMLRVVRRGHTGAVVGLQIATSLFARGIAVSSFGKGQLKGEKMEAVGNPGYQLQRDAVNARLKSYFTGHPAALPVDPFPLQVLMSDWLLVYQSLADTTSPYELRYAVTIGGERSGLLKRKASPVNLDCAPTPRTASLEQWEANDYALVKEAARAYSEECAAKFAEQLPQWFPDREAVAASN</sequence>
<dbReference type="EMBL" id="LR828261">
    <property type="protein sequence ID" value="CAD0352256.1"/>
    <property type="molecule type" value="Genomic_DNA"/>
</dbReference>
<accession>A0A6V7EMB4</accession>
<dbReference type="AlphaFoldDB" id="A0A6V7EMB4"/>
<keyword evidence="1" id="KW-0732">Signal</keyword>